<dbReference type="SUPFAM" id="SSF48179">
    <property type="entry name" value="6-phosphogluconate dehydrogenase C-terminal domain-like"/>
    <property type="match status" value="1"/>
</dbReference>
<feature type="binding site" evidence="5">
    <location>
        <position position="278"/>
    </location>
    <ligand>
        <name>NAD(+)</name>
        <dbReference type="ChEBI" id="CHEBI:57540"/>
    </ligand>
</feature>
<dbReference type="AlphaFoldDB" id="A0A0S2W124"/>
<dbReference type="Pfam" id="PF00725">
    <property type="entry name" value="3HCDH"/>
    <property type="match status" value="1"/>
</dbReference>
<reference evidence="9" key="2">
    <citation type="submission" date="2015-04" db="EMBL/GenBank/DDBJ databases">
        <title>A butyrogenic pathway from the amino acid lysine in a human gut commensal.</title>
        <authorList>
            <person name="de Vos W.M."/>
            <person name="Bui N.T.P."/>
            <person name="Plugge C.M."/>
            <person name="Ritari J."/>
        </authorList>
    </citation>
    <scope>NUCLEOTIDE SEQUENCE [LARGE SCALE GENOMIC DNA]</scope>
    <source>
        <strain evidence="9">AF211</strain>
    </source>
</reference>
<dbReference type="PATRIC" id="fig|1297617.4.peg.626"/>
<feature type="site" description="Important for catalytic activity" evidence="4">
    <location>
        <position position="144"/>
    </location>
</feature>
<dbReference type="InterPro" id="IPR022694">
    <property type="entry name" value="3-OHacyl-CoA_DH"/>
</dbReference>
<dbReference type="EMBL" id="CP011307">
    <property type="protein sequence ID" value="ALP93012.1"/>
    <property type="molecule type" value="Genomic_DNA"/>
</dbReference>
<evidence type="ECO:0000256" key="4">
    <source>
        <dbReference type="PIRSR" id="PIRSR000105-1"/>
    </source>
</evidence>
<reference evidence="8 9" key="1">
    <citation type="journal article" date="2015" name="Nat. Commun.">
        <title>Production of butyrate from lysine and the Amadori product fructoselysine by a human gut commensal.</title>
        <authorList>
            <person name="Bui T.P."/>
            <person name="Ritari J."/>
            <person name="Boeren S."/>
            <person name="de Waard P."/>
            <person name="Plugge C.M."/>
            <person name="de Vos W.M."/>
        </authorList>
    </citation>
    <scope>NUCLEOTIDE SEQUENCE [LARGE SCALE GENOMIC DNA]</scope>
    <source>
        <strain evidence="8 9">AF211</strain>
    </source>
</reference>
<evidence type="ECO:0000256" key="3">
    <source>
        <dbReference type="ARBA" id="ARBA00023002"/>
    </source>
</evidence>
<comment type="similarity">
    <text evidence="2">Belongs to the 3-hydroxyacyl-CoA dehydrogenase family.</text>
</comment>
<dbReference type="GO" id="GO:0008691">
    <property type="term" value="F:3-hydroxybutyryl-CoA dehydrogenase activity"/>
    <property type="evidence" value="ECO:0007669"/>
    <property type="project" value="UniProtKB-EC"/>
</dbReference>
<feature type="binding site" evidence="5">
    <location>
        <position position="147"/>
    </location>
    <ligand>
        <name>NAD(+)</name>
        <dbReference type="ChEBI" id="CHEBI:57540"/>
    </ligand>
</feature>
<protein>
    <submittedName>
        <fullName evidence="8">3-hydroxybutyryl-CoA dehydrogenase</fullName>
        <ecNumber evidence="8">1.1.1.157</ecNumber>
        <ecNumber evidence="8">1.1.1.35</ecNumber>
    </submittedName>
</protein>
<dbReference type="SUPFAM" id="SSF51735">
    <property type="entry name" value="NAD(P)-binding Rossmann-fold domains"/>
    <property type="match status" value="1"/>
</dbReference>
<keyword evidence="9" id="KW-1185">Reference proteome</keyword>
<evidence type="ECO:0000256" key="5">
    <source>
        <dbReference type="PIRSR" id="PIRSR000105-2"/>
    </source>
</evidence>
<feature type="binding site" evidence="5">
    <location>
        <position position="123"/>
    </location>
    <ligand>
        <name>NAD(+)</name>
        <dbReference type="ChEBI" id="CHEBI:57540"/>
    </ligand>
</feature>
<feature type="domain" description="3-hydroxyacyl-CoA dehydrogenase C-terminal" evidence="6">
    <location>
        <begin position="191"/>
        <end position="286"/>
    </location>
</feature>
<evidence type="ECO:0000259" key="7">
    <source>
        <dbReference type="Pfam" id="PF02737"/>
    </source>
</evidence>
<dbReference type="InterPro" id="IPR008927">
    <property type="entry name" value="6-PGluconate_DH-like_C_sf"/>
</dbReference>
<dbReference type="STRING" id="1297617.IB211_00617"/>
<dbReference type="KEGG" id="ibu:IB211_00617"/>
<dbReference type="InterPro" id="IPR013328">
    <property type="entry name" value="6PGD_dom2"/>
</dbReference>
<sequence length="289" mass="31858">MKVSDVKKVCVAGGGQMGRQIALNAAIHGFDTYLTDAIADVLTAVDKWSAEYLEGRVAKGKLTAEQAADAKAKFHLVPTLQEAAEGAQIVIEAILEDKDIKTNFYKEVGAIVDENAVLASNSSYMPSSLFKDCVPNPSRLANMHYFNPALVLKLVEVVRGEHTADETVDFIVDFAVANGKTPIRVNKEIEGFVVNRVLRAIRDEAFFLVEDGVCTAEDLDTGVELGLNHPMGPFRLLDLTGIDLNYMASDRRWKETGVKPHGYDIVKAKYEAHEWGRKTGKGFYDYSKK</sequence>
<dbReference type="GO" id="GO:0070403">
    <property type="term" value="F:NAD+ binding"/>
    <property type="evidence" value="ECO:0007669"/>
    <property type="project" value="InterPro"/>
</dbReference>
<dbReference type="PANTHER" id="PTHR48075">
    <property type="entry name" value="3-HYDROXYACYL-COA DEHYDROGENASE FAMILY PROTEIN"/>
    <property type="match status" value="1"/>
</dbReference>
<dbReference type="InterPro" id="IPR006176">
    <property type="entry name" value="3-OHacyl-CoA_DH_NAD-bd"/>
</dbReference>
<evidence type="ECO:0000256" key="2">
    <source>
        <dbReference type="ARBA" id="ARBA00009463"/>
    </source>
</evidence>
<feature type="binding site" evidence="5">
    <location>
        <begin position="13"/>
        <end position="18"/>
    </location>
    <ligand>
        <name>NAD(+)</name>
        <dbReference type="ChEBI" id="CHEBI:57540"/>
    </ligand>
</feature>
<keyword evidence="5" id="KW-0520">NAD</keyword>
<dbReference type="PIRSF" id="PIRSF000105">
    <property type="entry name" value="HCDH"/>
    <property type="match status" value="1"/>
</dbReference>
<dbReference type="EC" id="1.1.1.35" evidence="8"/>
<dbReference type="InterPro" id="IPR036291">
    <property type="entry name" value="NAD(P)-bd_dom_sf"/>
</dbReference>
<gene>
    <name evidence="8" type="ORF">IB211_00617</name>
</gene>
<evidence type="ECO:0000313" key="9">
    <source>
        <dbReference type="Proteomes" id="UP000064844"/>
    </source>
</evidence>
<evidence type="ECO:0000313" key="8">
    <source>
        <dbReference type="EMBL" id="ALP93012.1"/>
    </source>
</evidence>
<dbReference type="Gene3D" id="1.10.1040.10">
    <property type="entry name" value="N-(1-d-carboxylethyl)-l-norvaline Dehydrogenase, domain 2"/>
    <property type="match status" value="1"/>
</dbReference>
<dbReference type="Pfam" id="PF02737">
    <property type="entry name" value="3HCDH_N"/>
    <property type="match status" value="1"/>
</dbReference>
<dbReference type="GO" id="GO:0003857">
    <property type="term" value="F:(3S)-3-hydroxyacyl-CoA dehydrogenase (NAD+) activity"/>
    <property type="evidence" value="ECO:0007669"/>
    <property type="project" value="UniProtKB-EC"/>
</dbReference>
<feature type="binding site" evidence="5">
    <location>
        <position position="36"/>
    </location>
    <ligand>
        <name>NAD(+)</name>
        <dbReference type="ChEBI" id="CHEBI:57540"/>
    </ligand>
</feature>
<dbReference type="Gene3D" id="3.40.50.720">
    <property type="entry name" value="NAD(P)-binding Rossmann-like Domain"/>
    <property type="match status" value="1"/>
</dbReference>
<dbReference type="Proteomes" id="UP000064844">
    <property type="component" value="Chromosome"/>
</dbReference>
<accession>A0A0S2W124</accession>
<dbReference type="EC" id="1.1.1.157" evidence="8"/>
<keyword evidence="3 8" id="KW-0560">Oxidoreductase</keyword>
<dbReference type="eggNOG" id="COG1250">
    <property type="taxonomic scope" value="Bacteria"/>
</dbReference>
<evidence type="ECO:0000256" key="1">
    <source>
        <dbReference type="ARBA" id="ARBA00005086"/>
    </source>
</evidence>
<dbReference type="InterPro" id="IPR006108">
    <property type="entry name" value="3HC_DH_C"/>
</dbReference>
<feature type="domain" description="3-hydroxyacyl-CoA dehydrogenase NAD binding" evidence="7">
    <location>
        <begin position="8"/>
        <end position="187"/>
    </location>
</feature>
<comment type="pathway">
    <text evidence="1">Lipid metabolism; butanoate metabolism.</text>
</comment>
<dbReference type="PANTHER" id="PTHR48075:SF5">
    <property type="entry name" value="3-HYDROXYBUTYRYL-COA DEHYDROGENASE"/>
    <property type="match status" value="1"/>
</dbReference>
<organism evidence="8 9">
    <name type="scientific">Intestinimonas butyriciproducens</name>
    <dbReference type="NCBI Taxonomy" id="1297617"/>
    <lineage>
        <taxon>Bacteria</taxon>
        <taxon>Bacillati</taxon>
        <taxon>Bacillota</taxon>
        <taxon>Clostridia</taxon>
        <taxon>Eubacteriales</taxon>
        <taxon>Intestinimonas</taxon>
    </lineage>
</organism>
<proteinExistence type="inferred from homology"/>
<dbReference type="RefSeq" id="WP_033118370.1">
    <property type="nucleotide sequence ID" value="NZ_CALICV010000137.1"/>
</dbReference>
<feature type="binding site" evidence="5">
    <location>
        <position position="96"/>
    </location>
    <ligand>
        <name>NAD(+)</name>
        <dbReference type="ChEBI" id="CHEBI:57540"/>
    </ligand>
</feature>
<dbReference type="GO" id="GO:0006631">
    <property type="term" value="P:fatty acid metabolic process"/>
    <property type="evidence" value="ECO:0007669"/>
    <property type="project" value="InterPro"/>
</dbReference>
<evidence type="ECO:0000259" key="6">
    <source>
        <dbReference type="Pfam" id="PF00725"/>
    </source>
</evidence>
<name>A0A0S2W124_9FIRM</name>
<feature type="binding site" evidence="5">
    <location>
        <position position="101"/>
    </location>
    <ligand>
        <name>NAD(+)</name>
        <dbReference type="ChEBI" id="CHEBI:57540"/>
    </ligand>
</feature>